<dbReference type="Proteomes" id="UP000178188">
    <property type="component" value="Unassembled WGS sequence"/>
</dbReference>
<dbReference type="PANTHER" id="PTHR43630">
    <property type="entry name" value="POLY-BETA-1,6-N-ACETYL-D-GLUCOSAMINE SYNTHASE"/>
    <property type="match status" value="1"/>
</dbReference>
<dbReference type="InterPro" id="IPR001173">
    <property type="entry name" value="Glyco_trans_2-like"/>
</dbReference>
<comment type="caution">
    <text evidence="3">The sequence shown here is derived from an EMBL/GenBank/DDBJ whole genome shotgun (WGS) entry which is preliminary data.</text>
</comment>
<evidence type="ECO:0000313" key="3">
    <source>
        <dbReference type="EMBL" id="OGD09374.1"/>
    </source>
</evidence>
<dbReference type="EMBL" id="MEXU01000053">
    <property type="protein sequence ID" value="OGD09374.1"/>
    <property type="molecule type" value="Genomic_DNA"/>
</dbReference>
<proteinExistence type="predicted"/>
<gene>
    <name evidence="3" type="ORF">A2395_00120</name>
</gene>
<protein>
    <recommendedName>
        <fullName evidence="2">Glycosyltransferase 2-like domain-containing protein</fullName>
    </recommendedName>
</protein>
<evidence type="ECO:0000259" key="2">
    <source>
        <dbReference type="Pfam" id="PF00535"/>
    </source>
</evidence>
<sequence>MFSVAIIAKNAADVIGSCIESVSPLTTDIVVVVDSSSSDTTSAVAEKSGARVFHRQFDDFASQKNYAVSLTKFKWVLSLDADETASEELIKEIKSAVPGTRFAAFAFPRINYIFGKSIYHTNWSPASDKHVWLFDKTRSHWENAVHERVSVDGPVGSLSAPKYHFHYRTVEEFLHKTNQYTTLDISAGSQSRFSSLIRSHWLRLILQPKWKFFRHYFLFAGFLDGWHGLFLSYLMAVYGACLAVKSWQKQNPHTS</sequence>
<feature type="transmembrane region" description="Helical" evidence="1">
    <location>
        <begin position="216"/>
        <end position="238"/>
    </location>
</feature>
<accession>A0A1F4ZVF9</accession>
<evidence type="ECO:0000256" key="1">
    <source>
        <dbReference type="SAM" id="Phobius"/>
    </source>
</evidence>
<reference evidence="3 4" key="1">
    <citation type="journal article" date="2016" name="Nat. Commun.">
        <title>Thousands of microbial genomes shed light on interconnected biogeochemical processes in an aquifer system.</title>
        <authorList>
            <person name="Anantharaman K."/>
            <person name="Brown C.T."/>
            <person name="Hug L.A."/>
            <person name="Sharon I."/>
            <person name="Castelle C.J."/>
            <person name="Probst A.J."/>
            <person name="Thomas B.C."/>
            <person name="Singh A."/>
            <person name="Wilkins M.J."/>
            <person name="Karaoz U."/>
            <person name="Brodie E.L."/>
            <person name="Williams K.H."/>
            <person name="Hubbard S.S."/>
            <person name="Banfield J.F."/>
        </authorList>
    </citation>
    <scope>NUCLEOTIDE SEQUENCE [LARGE SCALE GENOMIC DNA]</scope>
</reference>
<dbReference type="AlphaFoldDB" id="A0A1F4ZVF9"/>
<dbReference type="SUPFAM" id="SSF53448">
    <property type="entry name" value="Nucleotide-diphospho-sugar transferases"/>
    <property type="match status" value="1"/>
</dbReference>
<keyword evidence="1" id="KW-1133">Transmembrane helix</keyword>
<keyword evidence="1" id="KW-0472">Membrane</keyword>
<organism evidence="3 4">
    <name type="scientific">Candidatus Amesbacteria bacterium RIFOXYB1_FULL_47_9</name>
    <dbReference type="NCBI Taxonomy" id="1797266"/>
    <lineage>
        <taxon>Bacteria</taxon>
        <taxon>Candidatus Amesiibacteriota</taxon>
    </lineage>
</organism>
<evidence type="ECO:0000313" key="4">
    <source>
        <dbReference type="Proteomes" id="UP000178188"/>
    </source>
</evidence>
<feature type="domain" description="Glycosyltransferase 2-like" evidence="2">
    <location>
        <begin position="3"/>
        <end position="123"/>
    </location>
</feature>
<dbReference type="CDD" id="cd02511">
    <property type="entry name" value="Beta4Glucosyltransferase"/>
    <property type="match status" value="1"/>
</dbReference>
<dbReference type="PANTHER" id="PTHR43630:SF2">
    <property type="entry name" value="GLYCOSYLTRANSFERASE"/>
    <property type="match status" value="1"/>
</dbReference>
<dbReference type="Pfam" id="PF00535">
    <property type="entry name" value="Glycos_transf_2"/>
    <property type="match status" value="1"/>
</dbReference>
<dbReference type="Gene3D" id="3.90.550.10">
    <property type="entry name" value="Spore Coat Polysaccharide Biosynthesis Protein SpsA, Chain A"/>
    <property type="match status" value="1"/>
</dbReference>
<dbReference type="InterPro" id="IPR029044">
    <property type="entry name" value="Nucleotide-diphossugar_trans"/>
</dbReference>
<name>A0A1F4ZVF9_9BACT</name>
<keyword evidence="1" id="KW-0812">Transmembrane</keyword>